<keyword evidence="1" id="KW-0472">Membrane</keyword>
<name>A0A2P2JGT8_RHIMU</name>
<keyword evidence="1" id="KW-1133">Transmembrane helix</keyword>
<evidence type="ECO:0000313" key="2">
    <source>
        <dbReference type="EMBL" id="MBW92683.1"/>
    </source>
</evidence>
<dbReference type="EMBL" id="GGEC01012200">
    <property type="protein sequence ID" value="MBW92683.1"/>
    <property type="molecule type" value="Transcribed_RNA"/>
</dbReference>
<organism evidence="2">
    <name type="scientific">Rhizophora mucronata</name>
    <name type="common">Asiatic mangrove</name>
    <dbReference type="NCBI Taxonomy" id="61149"/>
    <lineage>
        <taxon>Eukaryota</taxon>
        <taxon>Viridiplantae</taxon>
        <taxon>Streptophyta</taxon>
        <taxon>Embryophyta</taxon>
        <taxon>Tracheophyta</taxon>
        <taxon>Spermatophyta</taxon>
        <taxon>Magnoliopsida</taxon>
        <taxon>eudicotyledons</taxon>
        <taxon>Gunneridae</taxon>
        <taxon>Pentapetalae</taxon>
        <taxon>rosids</taxon>
        <taxon>fabids</taxon>
        <taxon>Malpighiales</taxon>
        <taxon>Rhizophoraceae</taxon>
        <taxon>Rhizophora</taxon>
    </lineage>
</organism>
<keyword evidence="1" id="KW-0812">Transmembrane</keyword>
<dbReference type="AlphaFoldDB" id="A0A2P2JGT8"/>
<accession>A0A2P2JGT8</accession>
<protein>
    <submittedName>
        <fullName evidence="2">Uncharacterized protein</fullName>
    </submittedName>
</protein>
<proteinExistence type="predicted"/>
<reference evidence="2" key="1">
    <citation type="submission" date="2018-02" db="EMBL/GenBank/DDBJ databases">
        <title>Rhizophora mucronata_Transcriptome.</title>
        <authorList>
            <person name="Meera S.P."/>
            <person name="Sreeshan A."/>
            <person name="Augustine A."/>
        </authorList>
    </citation>
    <scope>NUCLEOTIDE SEQUENCE</scope>
    <source>
        <tissue evidence="2">Leaf</tissue>
    </source>
</reference>
<feature type="transmembrane region" description="Helical" evidence="1">
    <location>
        <begin position="30"/>
        <end position="48"/>
    </location>
</feature>
<sequence length="52" mass="6202">MEYIPKLLRCLFQAVFVGTVLEMNMETCKVLLWIVVMVHYFYVHHFLVGPLE</sequence>
<evidence type="ECO:0000256" key="1">
    <source>
        <dbReference type="SAM" id="Phobius"/>
    </source>
</evidence>